<dbReference type="PROSITE" id="PS50071">
    <property type="entry name" value="HOMEOBOX_2"/>
    <property type="match status" value="1"/>
</dbReference>
<dbReference type="AlphaFoldDB" id="A0A9W3CC68"/>
<dbReference type="GO" id="GO:0030154">
    <property type="term" value="P:cell differentiation"/>
    <property type="evidence" value="ECO:0007669"/>
    <property type="project" value="UniProtKB-ARBA"/>
</dbReference>
<dbReference type="InterPro" id="IPR017970">
    <property type="entry name" value="Homeobox_CS"/>
</dbReference>
<dbReference type="RefSeq" id="XP_056849212.1">
    <property type="nucleotide sequence ID" value="XM_056993232.1"/>
</dbReference>
<feature type="compositionally biased region" description="Basic residues" evidence="11">
    <location>
        <begin position="59"/>
        <end position="70"/>
    </location>
</feature>
<feature type="compositionally biased region" description="Basic and acidic residues" evidence="11">
    <location>
        <begin position="29"/>
        <end position="38"/>
    </location>
</feature>
<dbReference type="GO" id="GO:0005634">
    <property type="term" value="C:nucleus"/>
    <property type="evidence" value="ECO:0007669"/>
    <property type="project" value="UniProtKB-SubCell"/>
</dbReference>
<dbReference type="CDD" id="cd08875">
    <property type="entry name" value="START_ArGLABRA2_like"/>
    <property type="match status" value="1"/>
</dbReference>
<dbReference type="InterPro" id="IPR002913">
    <property type="entry name" value="START_lipid-bd_dom"/>
</dbReference>
<dbReference type="GO" id="GO:0008289">
    <property type="term" value="F:lipid binding"/>
    <property type="evidence" value="ECO:0007669"/>
    <property type="project" value="InterPro"/>
</dbReference>
<evidence type="ECO:0000256" key="6">
    <source>
        <dbReference type="ARBA" id="ARBA00023155"/>
    </source>
</evidence>
<dbReference type="FunFam" id="3.30.530.20:FF:000026">
    <property type="entry name" value="Homeobox-leucine zipper protein GLABRA 2"/>
    <property type="match status" value="1"/>
</dbReference>
<feature type="DNA-binding region" description="Homeobox" evidence="9">
    <location>
        <begin position="61"/>
        <end position="120"/>
    </location>
</feature>
<evidence type="ECO:0000256" key="3">
    <source>
        <dbReference type="ARBA" id="ARBA00023015"/>
    </source>
</evidence>
<keyword evidence="6 9" id="KW-0371">Homeobox</keyword>
<gene>
    <name evidence="15 16" type="primary">LOC108819574</name>
</gene>
<dbReference type="PANTHER" id="PTHR45654:SF104">
    <property type="entry name" value="BNAC03G64570D PROTEIN"/>
    <property type="match status" value="1"/>
</dbReference>
<dbReference type="FunFam" id="1.10.10.60:FF:000229">
    <property type="entry name" value="Homeobox-leucine zipper protein HDG1"/>
    <property type="match status" value="1"/>
</dbReference>
<evidence type="ECO:0000256" key="1">
    <source>
        <dbReference type="ARBA" id="ARBA00004123"/>
    </source>
</evidence>
<dbReference type="KEGG" id="rsz:108819574"/>
<dbReference type="InterPro" id="IPR009057">
    <property type="entry name" value="Homeodomain-like_sf"/>
</dbReference>
<dbReference type="Pfam" id="PF00046">
    <property type="entry name" value="Homeodomain"/>
    <property type="match status" value="1"/>
</dbReference>
<dbReference type="SMART" id="SM00234">
    <property type="entry name" value="START"/>
    <property type="match status" value="1"/>
</dbReference>
<keyword evidence="14" id="KW-1185">Reference proteome</keyword>
<comment type="subcellular location">
    <subcellularLocation>
        <location evidence="1 9 10">Nucleus</location>
    </subcellularLocation>
</comment>
<evidence type="ECO:0000256" key="2">
    <source>
        <dbReference type="ARBA" id="ARBA00006789"/>
    </source>
</evidence>
<dbReference type="Gene3D" id="1.10.10.60">
    <property type="entry name" value="Homeodomain-like"/>
    <property type="match status" value="1"/>
</dbReference>
<feature type="domain" description="START" evidence="13">
    <location>
        <begin position="251"/>
        <end position="482"/>
    </location>
</feature>
<protein>
    <submittedName>
        <fullName evidence="15 16">Homeobox-leucine zipper protein MERISTEM L1-like</fullName>
    </submittedName>
</protein>
<dbReference type="RefSeq" id="XP_056849211.1">
    <property type="nucleotide sequence ID" value="XM_056993231.1"/>
</dbReference>
<dbReference type="InterPro" id="IPR001356">
    <property type="entry name" value="HD"/>
</dbReference>
<dbReference type="PROSITE" id="PS00027">
    <property type="entry name" value="HOMEOBOX_1"/>
    <property type="match status" value="1"/>
</dbReference>
<comment type="similarity">
    <text evidence="2">Belongs to the HD-ZIP homeobox family. Class IV subfamily.</text>
</comment>
<evidence type="ECO:0000256" key="11">
    <source>
        <dbReference type="SAM" id="MobiDB-lite"/>
    </source>
</evidence>
<dbReference type="OrthoDB" id="6159439at2759"/>
<evidence type="ECO:0000313" key="15">
    <source>
        <dbReference type="RefSeq" id="XP_056849211.1"/>
    </source>
</evidence>
<name>A0A9W3CC68_RAPSA</name>
<proteinExistence type="inferred from homology"/>
<evidence type="ECO:0000256" key="5">
    <source>
        <dbReference type="ARBA" id="ARBA00023125"/>
    </source>
</evidence>
<dbReference type="InterPro" id="IPR057993">
    <property type="entry name" value="HD-Zip_IV_C"/>
</dbReference>
<dbReference type="Pfam" id="PF25797">
    <property type="entry name" value="PDF2_C"/>
    <property type="match status" value="1"/>
</dbReference>
<dbReference type="SUPFAM" id="SSF55961">
    <property type="entry name" value="Bet v1-like"/>
    <property type="match status" value="2"/>
</dbReference>
<keyword evidence="3" id="KW-0805">Transcription regulation</keyword>
<feature type="region of interest" description="Disordered" evidence="11">
    <location>
        <begin position="24"/>
        <end position="71"/>
    </location>
</feature>
<organism evidence="14 15">
    <name type="scientific">Raphanus sativus</name>
    <name type="common">Radish</name>
    <name type="synonym">Raphanus raphanistrum var. sativus</name>
    <dbReference type="NCBI Taxonomy" id="3726"/>
    <lineage>
        <taxon>Eukaryota</taxon>
        <taxon>Viridiplantae</taxon>
        <taxon>Streptophyta</taxon>
        <taxon>Embryophyta</taxon>
        <taxon>Tracheophyta</taxon>
        <taxon>Spermatophyta</taxon>
        <taxon>Magnoliopsida</taxon>
        <taxon>eudicotyledons</taxon>
        <taxon>Gunneridae</taxon>
        <taxon>Pentapetalae</taxon>
        <taxon>rosids</taxon>
        <taxon>malvids</taxon>
        <taxon>Brassicales</taxon>
        <taxon>Brassicaceae</taxon>
        <taxon>Brassiceae</taxon>
        <taxon>Raphanus</taxon>
    </lineage>
</organism>
<dbReference type="SUPFAM" id="SSF46689">
    <property type="entry name" value="Homeodomain-like"/>
    <property type="match status" value="1"/>
</dbReference>
<reference evidence="15 16" key="2">
    <citation type="submission" date="2025-04" db="UniProtKB">
        <authorList>
            <consortium name="RefSeq"/>
        </authorList>
    </citation>
    <scope>IDENTIFICATION</scope>
    <source>
        <tissue evidence="15 16">Leaf</tissue>
    </source>
</reference>
<sequence length="747" mass="82149">MYHPNMFESHNHMFDMIKSSDNDLGLTGSREDDFKTKSGAEVTMENPLEEELQDPNQRPNKKKRYHRHTQRQIQELESFFKECPHPDDKQRKELSRELNLEPLQIKFWFQNKRTQMKAQHERHDNSILKSDNDKLRAENNRYKDALSNATCPNCGGPAAIGEMSFDEQHLRIENARLREEIDRISAIAAKYVGKPMLAHSSPFSQLTSSHHIPSRSLDLEAGSFENNNSQTGFAGEMYRTSDFMRSISIPCEADKPMIVELAVAAMEELVRMAQTGDPLWASSDSSGEILNEEEYFRTFPRGIGPKPIGMRSEASRESTVVIMNHINLVETLIDVNQWSSVFCGIVSRALTLEVLSTGVAGNYNGALQVMTAEFQVPSPLVPTRENYFVRYCKQHSDSTWAVVDVSLESLRPSQITRSRRRPSGCLIQELQNGYSKVTWVEHTEFDDISVHAMYKPLVNTGLAFGAKRWVATLDRQCERLASSMASNIPTGDLSVITSPEGRKSMLKLAERMVMSFCSGVGASTAHAWTTLAATGSDDVRVMTRKSMDDPGRPPGIVLSAATSFWIPVAPKRVFDFLRDENCRSEWDILSNGGLVEEMAHIANGRDPGNSVSLLRVNSSNSGQSNMLILQESCTDASGSYVIYAPVDMMAMNLVLSGGDPDYVALLPSGFAILPDGSTSGGSAGAGAAGEVVTSTASNCGSLLTVAFQILVDSVPTAKLSLGSVATVNSLIKCTVQSIKDALACDGA</sequence>
<keyword evidence="5 9" id="KW-0238">DNA-binding</keyword>
<evidence type="ECO:0000256" key="7">
    <source>
        <dbReference type="ARBA" id="ARBA00023163"/>
    </source>
</evidence>
<feature type="domain" description="Homeobox" evidence="12">
    <location>
        <begin position="59"/>
        <end position="119"/>
    </location>
</feature>
<dbReference type="SMART" id="SM00389">
    <property type="entry name" value="HOX"/>
    <property type="match status" value="1"/>
</dbReference>
<evidence type="ECO:0000256" key="9">
    <source>
        <dbReference type="PROSITE-ProRule" id="PRU00108"/>
    </source>
</evidence>
<dbReference type="GO" id="GO:0003677">
    <property type="term" value="F:DNA binding"/>
    <property type="evidence" value="ECO:0007669"/>
    <property type="project" value="UniProtKB-UniRule"/>
</dbReference>
<dbReference type="PROSITE" id="PS50848">
    <property type="entry name" value="START"/>
    <property type="match status" value="1"/>
</dbReference>
<keyword evidence="7" id="KW-0804">Transcription</keyword>
<accession>A0A9W3CC68</accession>
<evidence type="ECO:0000313" key="16">
    <source>
        <dbReference type="RefSeq" id="XP_056849212.1"/>
    </source>
</evidence>
<dbReference type="GO" id="GO:0000981">
    <property type="term" value="F:DNA-binding transcription factor activity, RNA polymerase II-specific"/>
    <property type="evidence" value="ECO:0007669"/>
    <property type="project" value="InterPro"/>
</dbReference>
<evidence type="ECO:0000256" key="4">
    <source>
        <dbReference type="ARBA" id="ARBA00023054"/>
    </source>
</evidence>
<dbReference type="PANTHER" id="PTHR45654">
    <property type="entry name" value="HOMEOBOX-LEUCINE ZIPPER PROTEIN MERISTEM L1"/>
    <property type="match status" value="1"/>
</dbReference>
<keyword evidence="8 9" id="KW-0539">Nucleus</keyword>
<dbReference type="Proteomes" id="UP000504610">
    <property type="component" value="Chromosome 8"/>
</dbReference>
<keyword evidence="4" id="KW-0175">Coiled coil</keyword>
<evidence type="ECO:0000256" key="10">
    <source>
        <dbReference type="RuleBase" id="RU000682"/>
    </source>
</evidence>
<evidence type="ECO:0000259" key="13">
    <source>
        <dbReference type="PROSITE" id="PS50848"/>
    </source>
</evidence>
<dbReference type="CDD" id="cd00086">
    <property type="entry name" value="homeodomain"/>
    <property type="match status" value="1"/>
</dbReference>
<dbReference type="InterPro" id="IPR042160">
    <property type="entry name" value="HD-Zip_IV"/>
</dbReference>
<dbReference type="Pfam" id="PF01852">
    <property type="entry name" value="START"/>
    <property type="match status" value="1"/>
</dbReference>
<reference evidence="14" key="1">
    <citation type="journal article" date="2019" name="Database">
        <title>The radish genome database (RadishGD): an integrated information resource for radish genomics.</title>
        <authorList>
            <person name="Yu H.J."/>
            <person name="Baek S."/>
            <person name="Lee Y.J."/>
            <person name="Cho A."/>
            <person name="Mun J.H."/>
        </authorList>
    </citation>
    <scope>NUCLEOTIDE SEQUENCE [LARGE SCALE GENOMIC DNA]</scope>
    <source>
        <strain evidence="14">cv. WK10039</strain>
    </source>
</reference>
<evidence type="ECO:0000256" key="8">
    <source>
        <dbReference type="ARBA" id="ARBA00023242"/>
    </source>
</evidence>
<dbReference type="InterPro" id="IPR023393">
    <property type="entry name" value="START-like_dom_sf"/>
</dbReference>
<dbReference type="Gene3D" id="3.30.530.20">
    <property type="match status" value="1"/>
</dbReference>
<dbReference type="GeneID" id="108819574"/>
<evidence type="ECO:0000259" key="12">
    <source>
        <dbReference type="PROSITE" id="PS50071"/>
    </source>
</evidence>
<evidence type="ECO:0000313" key="14">
    <source>
        <dbReference type="Proteomes" id="UP000504610"/>
    </source>
</evidence>